<evidence type="ECO:0000259" key="1">
    <source>
        <dbReference type="Pfam" id="PF09356"/>
    </source>
</evidence>
<proteinExistence type="predicted"/>
<dbReference type="Proteomes" id="UP001595607">
    <property type="component" value="Unassembled WGS sequence"/>
</dbReference>
<dbReference type="NCBIfam" id="TIGR02218">
    <property type="entry name" value="phg_TIGR02218"/>
    <property type="match status" value="1"/>
</dbReference>
<accession>A0ABV7MEP1</accession>
<dbReference type="RefSeq" id="WP_189576162.1">
    <property type="nucleotide sequence ID" value="NZ_BMXU01000002.1"/>
</dbReference>
<protein>
    <submittedName>
        <fullName evidence="2">DUF2163 domain-containing protein</fullName>
    </submittedName>
</protein>
<dbReference type="InterPro" id="IPR011928">
    <property type="entry name" value="Phage_phiJL001_Gp84"/>
</dbReference>
<sequence length="286" mass="30551">MKSIDAHTKDRLSRQGAATAHAVRLFRTDGAITALTDWNRDLTFGGIVHHSEPGLTVESLQHTADLAPDFGAFTTSLSEQGITENGLARGLYARIRAEIWRVDGEDPDARLLLSVGTIGEIERTGDRLSLEFRGLSQALAKPTGRVYQKSCDAQLGDARCGVDLTQAAHTASGTIVQFSGLSLDVSVLPLWDPADFAFGTLIVESGELSGARRAIRASRAVTGGLSLTLWEQLPGPLAPGDTVRLSVGCDKEFATCKARFQNHERFRGFPTIPGMDVLVVQPGGGA</sequence>
<feature type="domain" description="Bacteriophage phiJL001 Gp84 C-terminal" evidence="1">
    <location>
        <begin position="196"/>
        <end position="276"/>
    </location>
</feature>
<organism evidence="2 3">
    <name type="scientific">Parvularcula lutaonensis</name>
    <dbReference type="NCBI Taxonomy" id="491923"/>
    <lineage>
        <taxon>Bacteria</taxon>
        <taxon>Pseudomonadati</taxon>
        <taxon>Pseudomonadota</taxon>
        <taxon>Alphaproteobacteria</taxon>
        <taxon>Parvularculales</taxon>
        <taxon>Parvularculaceae</taxon>
        <taxon>Parvularcula</taxon>
    </lineage>
</organism>
<name>A0ABV7MEP1_9PROT</name>
<dbReference type="EMBL" id="JBHRVA010000003">
    <property type="protein sequence ID" value="MFC3303518.1"/>
    <property type="molecule type" value="Genomic_DNA"/>
</dbReference>
<keyword evidence="3" id="KW-1185">Reference proteome</keyword>
<comment type="caution">
    <text evidence="2">The sequence shown here is derived from an EMBL/GenBank/DDBJ whole genome shotgun (WGS) entry which is preliminary data.</text>
</comment>
<dbReference type="Pfam" id="PF09931">
    <property type="entry name" value="Phage_phiJL001_Gp84_N"/>
    <property type="match status" value="1"/>
</dbReference>
<dbReference type="InterPro" id="IPR018964">
    <property type="entry name" value="Phage_phiJL001_Gp84_C"/>
</dbReference>
<gene>
    <name evidence="2" type="ORF">ACFONP_12340</name>
</gene>
<evidence type="ECO:0000313" key="2">
    <source>
        <dbReference type="EMBL" id="MFC3303518.1"/>
    </source>
</evidence>
<reference evidence="3" key="1">
    <citation type="journal article" date="2019" name="Int. J. Syst. Evol. Microbiol.">
        <title>The Global Catalogue of Microorganisms (GCM) 10K type strain sequencing project: providing services to taxonomists for standard genome sequencing and annotation.</title>
        <authorList>
            <consortium name="The Broad Institute Genomics Platform"/>
            <consortium name="The Broad Institute Genome Sequencing Center for Infectious Disease"/>
            <person name="Wu L."/>
            <person name="Ma J."/>
        </authorList>
    </citation>
    <scope>NUCLEOTIDE SEQUENCE [LARGE SCALE GENOMIC DNA]</scope>
    <source>
        <strain evidence="3">KCTC 22245</strain>
    </source>
</reference>
<dbReference type="Pfam" id="PF09356">
    <property type="entry name" value="Phage_BR0599"/>
    <property type="match status" value="1"/>
</dbReference>
<evidence type="ECO:0000313" key="3">
    <source>
        <dbReference type="Proteomes" id="UP001595607"/>
    </source>
</evidence>